<reference evidence="3" key="1">
    <citation type="journal article" date="2020" name="Phytopathology">
        <title>Genome Sequence Resources of Colletotrichum truncatum, C. plurivorum, C. musicola, and C. sojae: Four Species Pathogenic to Soybean (Glycine max).</title>
        <authorList>
            <person name="Rogerio F."/>
            <person name="Boufleur T.R."/>
            <person name="Ciampi-Guillardi M."/>
            <person name="Sukno S.A."/>
            <person name="Thon M.R."/>
            <person name="Massola Junior N.S."/>
            <person name="Baroncelli R."/>
        </authorList>
    </citation>
    <scope>NUCLEOTIDE SEQUENCE</scope>
    <source>
        <strain evidence="3">LFN00145</strain>
    </source>
</reference>
<dbReference type="InterPro" id="IPR000504">
    <property type="entry name" value="RRM_dom"/>
</dbReference>
<evidence type="ECO:0000259" key="2">
    <source>
        <dbReference type="SMART" id="SM00360"/>
    </source>
</evidence>
<proteinExistence type="predicted"/>
<dbReference type="InterPro" id="IPR012677">
    <property type="entry name" value="Nucleotide-bd_a/b_plait_sf"/>
</dbReference>
<gene>
    <name evidence="3" type="ORF">CPLU01_01046</name>
</gene>
<sequence>MAGKVDQKKTRDFGLQGRGFKFSDLPRTVIEDAEDDNEPGGARLDGALLSAKSDDQAKVSSDLNPNSSPWVPNSNVIQATSKVETNERHQFLNGGIISQVSSPQLATLPVQNSYGSSATMSGLQFVPGHCTGPAGATSKATANASQNSMTVSKQVEPVQNIMATIGQQLSFSASTGNLPQQTPVRHVNGVSLQYSGAGNGAAVCEGVASPGSATPKASHNGLRTEPRNFAPRSIGNVADLGAPPKFSLNNGSKAHSVASADSNDPFVAPTTQGGPVQIPVFGSQVHATHVLNGNIPVGLSTSETLGLNNLPNGNQLINVTGVEDQSSVGNGGQIQPISSNAVANFAPQQGVPHHYLGQNSNTAAYQVTYAPSNAVVYAPSNAIMPYVTPVTPVPDFIRAQRSLELNRLTAGPIGLPTAAVAMHQANFPFVEPANRSGNFVVRGVVKIGNIPFVTNRAEIIAVLGRNSRILNDTEEPVHIIMERVTGKTTDAYVEFHTFEDATKAVEKFQQNLGRGRVTRIGQRPVEIELSSQSALMKDLFPSARGVFWNGCNPQILPNNDEEPWDNFKGFVSNEEMTMLVKHVEVPHRSPFSKECPQRPFECLISTLTKFPWHMKTHITIQQRHAMHKATCDLLRILVGSIRDHRDEVNLTQRLLKRVVAAAMRCEGFSAVQKDDVAYIVDMGEMEQRAFGQPRFANCWRHLYVLVPKNGVPLDVIEWYIAVIRDETNRFLETQSFQEKCQTRGVGDATDGYFGFLWRELNHPVGPAFDSMTLSHLAMCEYQTMESIIRRALSTAIAH</sequence>
<evidence type="ECO:0000256" key="1">
    <source>
        <dbReference type="SAM" id="MobiDB-lite"/>
    </source>
</evidence>
<keyword evidence="4" id="KW-1185">Reference proteome</keyword>
<feature type="region of interest" description="Disordered" evidence="1">
    <location>
        <begin position="51"/>
        <end position="73"/>
    </location>
</feature>
<evidence type="ECO:0000313" key="3">
    <source>
        <dbReference type="EMBL" id="KAF6840675.1"/>
    </source>
</evidence>
<comment type="caution">
    <text evidence="3">The sequence shown here is derived from an EMBL/GenBank/DDBJ whole genome shotgun (WGS) entry which is preliminary data.</text>
</comment>
<dbReference type="SUPFAM" id="SSF54928">
    <property type="entry name" value="RNA-binding domain, RBD"/>
    <property type="match status" value="1"/>
</dbReference>
<dbReference type="EMBL" id="WIGO01000006">
    <property type="protein sequence ID" value="KAF6840675.1"/>
    <property type="molecule type" value="Genomic_DNA"/>
</dbReference>
<feature type="domain" description="RRM" evidence="2">
    <location>
        <begin position="444"/>
        <end position="521"/>
    </location>
</feature>
<evidence type="ECO:0000313" key="4">
    <source>
        <dbReference type="Proteomes" id="UP000654918"/>
    </source>
</evidence>
<accession>A0A8H6U5H2</accession>
<name>A0A8H6U5H2_9PEZI</name>
<dbReference type="Gene3D" id="3.30.70.330">
    <property type="match status" value="1"/>
</dbReference>
<protein>
    <recommendedName>
        <fullName evidence="2">RRM domain-containing protein</fullName>
    </recommendedName>
</protein>
<dbReference type="GO" id="GO:0003723">
    <property type="term" value="F:RNA binding"/>
    <property type="evidence" value="ECO:0007669"/>
    <property type="project" value="InterPro"/>
</dbReference>
<organism evidence="3 4">
    <name type="scientific">Colletotrichum plurivorum</name>
    <dbReference type="NCBI Taxonomy" id="2175906"/>
    <lineage>
        <taxon>Eukaryota</taxon>
        <taxon>Fungi</taxon>
        <taxon>Dikarya</taxon>
        <taxon>Ascomycota</taxon>
        <taxon>Pezizomycotina</taxon>
        <taxon>Sordariomycetes</taxon>
        <taxon>Hypocreomycetidae</taxon>
        <taxon>Glomerellales</taxon>
        <taxon>Glomerellaceae</taxon>
        <taxon>Colletotrichum</taxon>
        <taxon>Colletotrichum orchidearum species complex</taxon>
    </lineage>
</organism>
<dbReference type="AlphaFoldDB" id="A0A8H6U5H2"/>
<dbReference type="InterPro" id="IPR035979">
    <property type="entry name" value="RBD_domain_sf"/>
</dbReference>
<dbReference type="SMART" id="SM00360">
    <property type="entry name" value="RRM"/>
    <property type="match status" value="1"/>
</dbReference>
<feature type="compositionally biased region" description="Low complexity" evidence="1">
    <location>
        <begin position="64"/>
        <end position="73"/>
    </location>
</feature>
<dbReference type="Proteomes" id="UP000654918">
    <property type="component" value="Unassembled WGS sequence"/>
</dbReference>